<dbReference type="PANTHER" id="PTHR13218">
    <property type="entry name" value="TRANSCRIPTION INITIATION FACTOR TFIID SUBUNIT 11-RELATED"/>
    <property type="match status" value="1"/>
</dbReference>
<evidence type="ECO:0000313" key="8">
    <source>
        <dbReference type="EMBL" id="CAL8134644.1"/>
    </source>
</evidence>
<feature type="domain" description="TAFII28-like protein" evidence="7">
    <location>
        <begin position="154"/>
        <end position="239"/>
    </location>
</feature>
<dbReference type="Proteomes" id="UP001642540">
    <property type="component" value="Unassembled WGS sequence"/>
</dbReference>
<name>A0ABP1RSG9_9HEXA</name>
<comment type="similarity">
    <text evidence="2">Belongs to the TAF11 family.</text>
</comment>
<dbReference type="InterPro" id="IPR045127">
    <property type="entry name" value="TAF11-like"/>
</dbReference>
<feature type="compositionally biased region" description="Low complexity" evidence="6">
    <location>
        <begin position="58"/>
        <end position="67"/>
    </location>
</feature>
<dbReference type="CDD" id="cd08048">
    <property type="entry name" value="HFD_TAF11"/>
    <property type="match status" value="1"/>
</dbReference>
<evidence type="ECO:0000256" key="3">
    <source>
        <dbReference type="ARBA" id="ARBA00023015"/>
    </source>
</evidence>
<gene>
    <name evidence="8" type="ORF">ODALV1_LOCUS25616</name>
</gene>
<dbReference type="PANTHER" id="PTHR13218:SF8">
    <property type="entry name" value="TRANSCRIPTION INITIATION FACTOR TFIID SUBUNIT 11"/>
    <property type="match status" value="1"/>
</dbReference>
<feature type="compositionally biased region" description="Low complexity" evidence="6">
    <location>
        <begin position="90"/>
        <end position="126"/>
    </location>
</feature>
<feature type="region of interest" description="Disordered" evidence="6">
    <location>
        <begin position="238"/>
        <end position="260"/>
    </location>
</feature>
<dbReference type="InterPro" id="IPR006809">
    <property type="entry name" value="TAFII28_dom"/>
</dbReference>
<proteinExistence type="inferred from homology"/>
<keyword evidence="3" id="KW-0805">Transcription regulation</keyword>
<evidence type="ECO:0000256" key="5">
    <source>
        <dbReference type="ARBA" id="ARBA00023242"/>
    </source>
</evidence>
<dbReference type="InterPro" id="IPR009072">
    <property type="entry name" value="Histone-fold"/>
</dbReference>
<feature type="region of interest" description="Disordered" evidence="6">
    <location>
        <begin position="1"/>
        <end position="149"/>
    </location>
</feature>
<comment type="subcellular location">
    <subcellularLocation>
        <location evidence="1">Nucleus</location>
    </subcellularLocation>
</comment>
<evidence type="ECO:0000256" key="4">
    <source>
        <dbReference type="ARBA" id="ARBA00023163"/>
    </source>
</evidence>
<evidence type="ECO:0000256" key="6">
    <source>
        <dbReference type="SAM" id="MobiDB-lite"/>
    </source>
</evidence>
<dbReference type="SUPFAM" id="SSF47113">
    <property type="entry name" value="Histone-fold"/>
    <property type="match status" value="1"/>
</dbReference>
<sequence>MDLISDPLVELTLPEPPAVVVDDDVEISVGAKRPSPSSSGASKNGNKKTSGSEDSAKSRSSSEVNSSPEPVKEKGRKHRNSKEDNTFLVPSPVSLPSASSSSSSSPSTSHGKSHSGAAVAASSSGVRRVLQLPERPPKTKKELEEEDEREKMQLLVSNFSDEQYDRYEMFRRSTFPKAAIKRLMQTITGNSISQNVVIAMSGIAKVFVGEIVEEALDAMERMGESGPVRPKHLREAVRRLRNNRGSVPRSSTKRYNPFPM</sequence>
<dbReference type="EMBL" id="CAXLJM020000105">
    <property type="protein sequence ID" value="CAL8134644.1"/>
    <property type="molecule type" value="Genomic_DNA"/>
</dbReference>
<feature type="compositionally biased region" description="Low complexity" evidence="6">
    <location>
        <begin position="30"/>
        <end position="49"/>
    </location>
</feature>
<evidence type="ECO:0000313" key="9">
    <source>
        <dbReference type="Proteomes" id="UP001642540"/>
    </source>
</evidence>
<protein>
    <recommendedName>
        <fullName evidence="7">TAFII28-like protein domain-containing protein</fullName>
    </recommendedName>
</protein>
<dbReference type="Pfam" id="PF04719">
    <property type="entry name" value="TAFII28"/>
    <property type="match status" value="1"/>
</dbReference>
<keyword evidence="4" id="KW-0804">Transcription</keyword>
<evidence type="ECO:0000259" key="7">
    <source>
        <dbReference type="Pfam" id="PF04719"/>
    </source>
</evidence>
<evidence type="ECO:0000256" key="1">
    <source>
        <dbReference type="ARBA" id="ARBA00004123"/>
    </source>
</evidence>
<keyword evidence="5" id="KW-0539">Nucleus</keyword>
<comment type="caution">
    <text evidence="8">The sequence shown here is derived from an EMBL/GenBank/DDBJ whole genome shotgun (WGS) entry which is preliminary data.</text>
</comment>
<accession>A0ABP1RSG9</accession>
<keyword evidence="9" id="KW-1185">Reference proteome</keyword>
<reference evidence="8 9" key="1">
    <citation type="submission" date="2024-08" db="EMBL/GenBank/DDBJ databases">
        <authorList>
            <person name="Cucini C."/>
            <person name="Frati F."/>
        </authorList>
    </citation>
    <scope>NUCLEOTIDE SEQUENCE [LARGE SCALE GENOMIC DNA]</scope>
</reference>
<evidence type="ECO:0000256" key="2">
    <source>
        <dbReference type="ARBA" id="ARBA00009788"/>
    </source>
</evidence>
<dbReference type="Gene3D" id="1.10.20.10">
    <property type="entry name" value="Histone, subunit A"/>
    <property type="match status" value="1"/>
</dbReference>
<feature type="compositionally biased region" description="Polar residues" evidence="6">
    <location>
        <begin position="243"/>
        <end position="254"/>
    </location>
</feature>
<organism evidence="8 9">
    <name type="scientific">Orchesella dallaii</name>
    <dbReference type="NCBI Taxonomy" id="48710"/>
    <lineage>
        <taxon>Eukaryota</taxon>
        <taxon>Metazoa</taxon>
        <taxon>Ecdysozoa</taxon>
        <taxon>Arthropoda</taxon>
        <taxon>Hexapoda</taxon>
        <taxon>Collembola</taxon>
        <taxon>Entomobryomorpha</taxon>
        <taxon>Entomobryoidea</taxon>
        <taxon>Orchesellidae</taxon>
        <taxon>Orchesellinae</taxon>
        <taxon>Orchesella</taxon>
    </lineage>
</organism>